<dbReference type="PANTHER" id="PTHR10039:SF14">
    <property type="entry name" value="NACHT DOMAIN-CONTAINING PROTEIN"/>
    <property type="match status" value="1"/>
</dbReference>
<gene>
    <name evidence="3" type="ORF">AGABI1DRAFT_128815</name>
</gene>
<keyword evidence="1" id="KW-0677">Repeat</keyword>
<proteinExistence type="predicted"/>
<evidence type="ECO:0000313" key="3">
    <source>
        <dbReference type="EMBL" id="EKM79673.1"/>
    </source>
</evidence>
<reference evidence="4" key="1">
    <citation type="journal article" date="2012" name="Proc. Natl. Acad. Sci. U.S.A.">
        <title>Genome sequence of the button mushroom Agaricus bisporus reveals mechanisms governing adaptation to a humic-rich ecological niche.</title>
        <authorList>
            <person name="Morin E."/>
            <person name="Kohler A."/>
            <person name="Baker A.R."/>
            <person name="Foulongne-Oriol M."/>
            <person name="Lombard V."/>
            <person name="Nagy L.G."/>
            <person name="Ohm R.A."/>
            <person name="Patyshakuliyeva A."/>
            <person name="Brun A."/>
            <person name="Aerts A.L."/>
            <person name="Bailey A.M."/>
            <person name="Billette C."/>
            <person name="Coutinho P.M."/>
            <person name="Deakin G."/>
            <person name="Doddapaneni H."/>
            <person name="Floudas D."/>
            <person name="Grimwood J."/>
            <person name="Hilden K."/>
            <person name="Kuees U."/>
            <person name="LaButti K.M."/>
            <person name="Lapidus A."/>
            <person name="Lindquist E.A."/>
            <person name="Lucas S.M."/>
            <person name="Murat C."/>
            <person name="Riley R.W."/>
            <person name="Salamov A.A."/>
            <person name="Schmutz J."/>
            <person name="Subramanian V."/>
            <person name="Woesten H.A.B."/>
            <person name="Xu J."/>
            <person name="Eastwood D.C."/>
            <person name="Foster G.D."/>
            <person name="Sonnenberg A.S."/>
            <person name="Cullen D."/>
            <person name="de Vries R.P."/>
            <person name="Lundell T."/>
            <person name="Hibbett D.S."/>
            <person name="Henrissat B."/>
            <person name="Burton K.S."/>
            <person name="Kerrigan R.W."/>
            <person name="Challen M.P."/>
            <person name="Grigoriev I.V."/>
            <person name="Martin F."/>
        </authorList>
    </citation>
    <scope>NUCLEOTIDE SEQUENCE [LARGE SCALE GENOMIC DNA]</scope>
    <source>
        <strain evidence="4">JB137-S8 / ATCC MYA-4627 / FGSC 10392</strain>
    </source>
</reference>
<sequence>MGTILVLSAGHSNAHAFNRSGTFTYARDFTLHSPVFTDITENHTHYHIHGQSGKIALEKLSESVLVDAELHSEKRSPQPICLPGTRVNLIDELKVWMQSQNLDTFMWMFGLMGVGKSALAQTLGLWAEKEKTLGAAIFFSDERNDPSHLFISIAHQLMRLNIGGPYGFRVAKALGTADNTLSSQSLSKQFNELIMKPLSGLMAQKQLVIIIDGLDECPKDKQCDIIRLIGNMANSPQSFPIRWLICSRLEHHIHREIRDVFDTRGLRQEVPLDDADVKLFLQTEFTRIANRREHTDDADWPEEGKIDRIVTASAGLFIHASTVVQFVDDDLTPEDNLQTVLEDIDEEESSHSPNSNKNTKPLAKLDFLYHKILSRVEKKCLSTTLRLLGACAFHSSVPALILSNLLGVSREMFYAALQKLYSVVHVPSQQKAKFDHIHFFHASFVGFLKTKSRSYAKANQRWGDAEISYHIDSRQIRLDIAKVCFETLGKTKLRYARELSWPPGTSDQMNVLSLAHQVISYAASCTWKLCIDLDEGDTHLLDLIVNFDFMKLRFVQNQLPTKPFHDFIKWLSKELKRTGRDSIVQWDDSNSCPFGPHAISERERCFLLGRESKAVRVHVTPTRVIIHSVED</sequence>
<name>K5X8Z5_AGABU</name>
<organism evidence="3 4">
    <name type="scientific">Agaricus bisporus var. burnettii (strain JB137-S8 / ATCC MYA-4627 / FGSC 10392)</name>
    <name type="common">White button mushroom</name>
    <dbReference type="NCBI Taxonomy" id="597362"/>
    <lineage>
        <taxon>Eukaryota</taxon>
        <taxon>Fungi</taxon>
        <taxon>Dikarya</taxon>
        <taxon>Basidiomycota</taxon>
        <taxon>Agaricomycotina</taxon>
        <taxon>Agaricomycetes</taxon>
        <taxon>Agaricomycetidae</taxon>
        <taxon>Agaricales</taxon>
        <taxon>Agaricineae</taxon>
        <taxon>Agaricaceae</taxon>
        <taxon>Agaricus</taxon>
    </lineage>
</organism>
<feature type="domain" description="Nephrocystin 3-like N-terminal" evidence="2">
    <location>
        <begin position="92"/>
        <end position="248"/>
    </location>
</feature>
<accession>K5X8Z5</accession>
<dbReference type="Proteomes" id="UP000008493">
    <property type="component" value="Unassembled WGS sequence"/>
</dbReference>
<dbReference type="RefSeq" id="XP_007330275.1">
    <property type="nucleotide sequence ID" value="XM_007330213.1"/>
</dbReference>
<dbReference type="AlphaFoldDB" id="K5X8Z5"/>
<evidence type="ECO:0000313" key="4">
    <source>
        <dbReference type="Proteomes" id="UP000008493"/>
    </source>
</evidence>
<dbReference type="GeneID" id="18826903"/>
<dbReference type="PANTHER" id="PTHR10039">
    <property type="entry name" value="AMELOGENIN"/>
    <property type="match status" value="1"/>
</dbReference>
<dbReference type="EMBL" id="JH971390">
    <property type="protein sequence ID" value="EKM79673.1"/>
    <property type="molecule type" value="Genomic_DNA"/>
</dbReference>
<evidence type="ECO:0000259" key="2">
    <source>
        <dbReference type="Pfam" id="PF24883"/>
    </source>
</evidence>
<dbReference type="Gene3D" id="3.40.50.300">
    <property type="entry name" value="P-loop containing nucleotide triphosphate hydrolases"/>
    <property type="match status" value="1"/>
</dbReference>
<dbReference type="HOGENOM" id="CLU_000288_6_10_1"/>
<dbReference type="eggNOG" id="ENOG502QWK4">
    <property type="taxonomic scope" value="Eukaryota"/>
</dbReference>
<dbReference type="OrthoDB" id="3262196at2759"/>
<dbReference type="KEGG" id="abp:AGABI1DRAFT128815"/>
<dbReference type="SUPFAM" id="SSF52540">
    <property type="entry name" value="P-loop containing nucleoside triphosphate hydrolases"/>
    <property type="match status" value="1"/>
</dbReference>
<dbReference type="STRING" id="597362.K5X8Z5"/>
<evidence type="ECO:0000256" key="1">
    <source>
        <dbReference type="ARBA" id="ARBA00022737"/>
    </source>
</evidence>
<keyword evidence="4" id="KW-1185">Reference proteome</keyword>
<dbReference type="InterPro" id="IPR027417">
    <property type="entry name" value="P-loop_NTPase"/>
</dbReference>
<dbReference type="InterPro" id="IPR056884">
    <property type="entry name" value="NPHP3-like_N"/>
</dbReference>
<dbReference type="OMA" id="SERERCF"/>
<dbReference type="InParanoid" id="K5X8Z5"/>
<dbReference type="Pfam" id="PF24883">
    <property type="entry name" value="NPHP3_N"/>
    <property type="match status" value="1"/>
</dbReference>
<protein>
    <recommendedName>
        <fullName evidence="2">Nephrocystin 3-like N-terminal domain-containing protein</fullName>
    </recommendedName>
</protein>